<organism evidence="1 2">
    <name type="scientific">Streblomastix strix</name>
    <dbReference type="NCBI Taxonomy" id="222440"/>
    <lineage>
        <taxon>Eukaryota</taxon>
        <taxon>Metamonada</taxon>
        <taxon>Preaxostyla</taxon>
        <taxon>Oxymonadida</taxon>
        <taxon>Streblomastigidae</taxon>
        <taxon>Streblomastix</taxon>
    </lineage>
</organism>
<proteinExistence type="predicted"/>
<sequence>MLLHARIESKFRLVLPFIVYRNLFSKRNATSKVSEFFFLIPSLEKLALFKICEHINKNHDKKLAQLREVARNCLWNILWHGNTNAIKQLVNYSYVEMLVISISTGGGCVQQQNNEIDDQLQILSDFFLVIRKGRYPYQQQLGLLQVLLPLPSLAKVVEELVEQIGGVEEIETRNISQSNKYYGVQKSNANYVLQAIVNYYQHRTNVRHYDGLGDEMFDENEESDDDDDFDGDFLAQNKFCSLVVQYDEVWGMYKSMDFQINLPALNANLQLQILRFHDSELSRSNLHPNYRIDQSESTIRPRRHSH</sequence>
<dbReference type="AlphaFoldDB" id="A0A5J4U4B6"/>
<evidence type="ECO:0000313" key="1">
    <source>
        <dbReference type="EMBL" id="KAA6364811.1"/>
    </source>
</evidence>
<dbReference type="Proteomes" id="UP000324800">
    <property type="component" value="Unassembled WGS sequence"/>
</dbReference>
<evidence type="ECO:0000313" key="2">
    <source>
        <dbReference type="Proteomes" id="UP000324800"/>
    </source>
</evidence>
<reference evidence="1 2" key="1">
    <citation type="submission" date="2019-03" db="EMBL/GenBank/DDBJ databases">
        <title>Single cell metagenomics reveals metabolic interactions within the superorganism composed of flagellate Streblomastix strix and complex community of Bacteroidetes bacteria on its surface.</title>
        <authorList>
            <person name="Treitli S.C."/>
            <person name="Kolisko M."/>
            <person name="Husnik F."/>
            <person name="Keeling P."/>
            <person name="Hampl V."/>
        </authorList>
    </citation>
    <scope>NUCLEOTIDE SEQUENCE [LARGE SCALE GENOMIC DNA]</scope>
    <source>
        <strain evidence="1">ST1C</strain>
    </source>
</reference>
<name>A0A5J4U4B6_9EUKA</name>
<gene>
    <name evidence="1" type="ORF">EZS28_039662</name>
</gene>
<comment type="caution">
    <text evidence="1">The sequence shown here is derived from an EMBL/GenBank/DDBJ whole genome shotgun (WGS) entry which is preliminary data.</text>
</comment>
<dbReference type="EMBL" id="SNRW01021196">
    <property type="protein sequence ID" value="KAA6364811.1"/>
    <property type="molecule type" value="Genomic_DNA"/>
</dbReference>
<protein>
    <submittedName>
        <fullName evidence="1">Uncharacterized protein</fullName>
    </submittedName>
</protein>
<accession>A0A5J4U4B6</accession>